<dbReference type="Proteomes" id="UP000195766">
    <property type="component" value="Unassembled WGS sequence"/>
</dbReference>
<proteinExistence type="predicted"/>
<evidence type="ECO:0000313" key="3">
    <source>
        <dbReference type="Proteomes" id="UP000195766"/>
    </source>
</evidence>
<evidence type="ECO:0000313" key="2">
    <source>
        <dbReference type="EMBL" id="SJM69591.1"/>
    </source>
</evidence>
<organism evidence="2 3">
    <name type="scientific">Brevundimonas diminuta 3F5N</name>
    <dbReference type="NCBI Taxonomy" id="1255603"/>
    <lineage>
        <taxon>Bacteria</taxon>
        <taxon>Pseudomonadati</taxon>
        <taxon>Pseudomonadota</taxon>
        <taxon>Alphaproteobacteria</taxon>
        <taxon>Caulobacterales</taxon>
        <taxon>Caulobacteraceae</taxon>
        <taxon>Brevundimonas</taxon>
    </lineage>
</organism>
<feature type="compositionally biased region" description="Basic residues" evidence="1">
    <location>
        <begin position="1"/>
        <end position="17"/>
    </location>
</feature>
<dbReference type="EMBL" id="FUIE01000081">
    <property type="protein sequence ID" value="SJM69591.1"/>
    <property type="molecule type" value="Genomic_DNA"/>
</dbReference>
<accession>A0A1R4GN20</accession>
<gene>
    <name evidence="2" type="ORF">FM111_14200</name>
</gene>
<reference evidence="2 3" key="1">
    <citation type="submission" date="2017-02" db="EMBL/GenBank/DDBJ databases">
        <authorList>
            <person name="Peterson S.W."/>
        </authorList>
    </citation>
    <scope>NUCLEOTIDE SEQUENCE [LARGE SCALE GENOMIC DNA]</scope>
    <source>
        <strain evidence="2 3">3F5N</strain>
    </source>
</reference>
<feature type="compositionally biased region" description="Polar residues" evidence="1">
    <location>
        <begin position="18"/>
        <end position="30"/>
    </location>
</feature>
<name>A0A1R4GN20_BREDI</name>
<dbReference type="AlphaFoldDB" id="A0A1R4GN20"/>
<feature type="region of interest" description="Disordered" evidence="1">
    <location>
        <begin position="1"/>
        <end position="41"/>
    </location>
</feature>
<sequence>MDKALTVHRIRQSKTPHRSTASNGAPSSCRESPLSGARSCH</sequence>
<protein>
    <submittedName>
        <fullName evidence="2">Uncharacterized protein</fullName>
    </submittedName>
</protein>
<evidence type="ECO:0000256" key="1">
    <source>
        <dbReference type="SAM" id="MobiDB-lite"/>
    </source>
</evidence>